<reference evidence="2 3" key="1">
    <citation type="submission" date="2014-11" db="EMBL/GenBank/DDBJ databases">
        <authorList>
            <person name="Wibberg Daniel"/>
        </authorList>
    </citation>
    <scope>NUCLEOTIDE SEQUENCE [LARGE SCALE GENOMIC DNA]</scope>
    <source>
        <strain evidence="2">Rhizoctonia solani AG1-IB 7/3/14</strain>
    </source>
</reference>
<evidence type="ECO:0000256" key="1">
    <source>
        <dbReference type="SAM" id="Phobius"/>
    </source>
</evidence>
<keyword evidence="3" id="KW-1185">Reference proteome</keyword>
<evidence type="ECO:0000313" key="2">
    <source>
        <dbReference type="EMBL" id="CEL61565.1"/>
    </source>
</evidence>
<dbReference type="EMBL" id="LN679158">
    <property type="protein sequence ID" value="CEL61565.1"/>
    <property type="molecule type" value="Genomic_DNA"/>
</dbReference>
<dbReference type="AlphaFoldDB" id="A0A0B7FV63"/>
<organism evidence="2 3">
    <name type="scientific">Thanatephorus cucumeris (strain AG1-IB / isolate 7/3/14)</name>
    <name type="common">Lettuce bottom rot fungus</name>
    <name type="synonym">Rhizoctonia solani</name>
    <dbReference type="NCBI Taxonomy" id="1108050"/>
    <lineage>
        <taxon>Eukaryota</taxon>
        <taxon>Fungi</taxon>
        <taxon>Dikarya</taxon>
        <taxon>Basidiomycota</taxon>
        <taxon>Agaricomycotina</taxon>
        <taxon>Agaricomycetes</taxon>
        <taxon>Cantharellales</taxon>
        <taxon>Ceratobasidiaceae</taxon>
        <taxon>Rhizoctonia</taxon>
        <taxon>Rhizoctonia solani AG-1</taxon>
    </lineage>
</organism>
<name>A0A0B7FV63_THACB</name>
<keyword evidence="1" id="KW-0472">Membrane</keyword>
<accession>A0A0B7FV63</accession>
<gene>
    <name evidence="2" type="ORF">RSOLAG1IB_10128</name>
</gene>
<evidence type="ECO:0000313" key="3">
    <source>
        <dbReference type="Proteomes" id="UP000059188"/>
    </source>
</evidence>
<keyword evidence="1" id="KW-0812">Transmembrane</keyword>
<dbReference type="OrthoDB" id="1077582at2759"/>
<feature type="transmembrane region" description="Helical" evidence="1">
    <location>
        <begin position="12"/>
        <end position="30"/>
    </location>
</feature>
<dbReference type="Proteomes" id="UP000059188">
    <property type="component" value="Unassembled WGS sequence"/>
</dbReference>
<proteinExistence type="predicted"/>
<evidence type="ECO:0008006" key="4">
    <source>
        <dbReference type="Google" id="ProtNLM"/>
    </source>
</evidence>
<protein>
    <recommendedName>
        <fullName evidence="4">Wax synthase domain-containing protein</fullName>
    </recommendedName>
</protein>
<keyword evidence="1" id="KW-1133">Transmembrane helix</keyword>
<feature type="transmembrane region" description="Helical" evidence="1">
    <location>
        <begin position="42"/>
        <end position="60"/>
    </location>
</feature>
<dbReference type="STRING" id="1108050.A0A0B7FV63"/>
<sequence length="259" mass="28563">MPAILIPPEAHVHLTIGIQVLLAATFTLAITSQPRLTAAIRLLLGTLSASIFYYCTFHSYNAPTRGTDTAIATVGLYGIMRVIDICVVDLLVGVNSPPRWVVDGKVLPLPTTFYERLAHALDYLTTLQGTSIFKSTTWDWMPLSAKRRVLPASTPRTTFLRQAFISLFKNYLVYDALDAFNKHRLWDCRQLHPITNGGLSIPEQLVAAFSVCVTTSLSISISAHIVSIIAVACGAPVEAWPPMFNRPFSAVSLEDFWTQ</sequence>